<dbReference type="EMBL" id="CBFW010000425">
    <property type="protein sequence ID" value="CDC77234.1"/>
    <property type="molecule type" value="Genomic_DNA"/>
</dbReference>
<sequence length="118" mass="12492">MPGDAASCAIISPAAKKALSGDTSVIPFPNPSRYSTRLLPNRTAVERPRKRQKSCTVSSFRAYSPENAEYAASPISDPGEVPGSSSIFLSAKPAVFITNGRSPSDTAAVVLRAKIRVR</sequence>
<name>R6U5B0_9BACT</name>
<evidence type="ECO:0000313" key="1">
    <source>
        <dbReference type="EMBL" id="CDC77234.1"/>
    </source>
</evidence>
<gene>
    <name evidence="1" type="ORF">BN580_00345</name>
</gene>
<evidence type="ECO:0000313" key="2">
    <source>
        <dbReference type="Proteomes" id="UP000017938"/>
    </source>
</evidence>
<dbReference type="AlphaFoldDB" id="R6U5B0"/>
<proteinExistence type="predicted"/>
<organism evidence="1 2">
    <name type="scientific">Candidatus Colimorpha enterica</name>
    <dbReference type="NCBI Taxonomy" id="3083063"/>
    <lineage>
        <taxon>Bacteria</taxon>
        <taxon>Pseudomonadati</taxon>
        <taxon>Bacteroidota</taxon>
        <taxon>Bacteroidia</taxon>
        <taxon>Bacteroidales</taxon>
        <taxon>Candidatus Colimorpha</taxon>
    </lineage>
</organism>
<protein>
    <submittedName>
        <fullName evidence="1">Uncharacterized protein</fullName>
    </submittedName>
</protein>
<reference evidence="1" key="1">
    <citation type="submission" date="2012-11" db="EMBL/GenBank/DDBJ databases">
        <title>Dependencies among metagenomic species, viruses, plasmids and units of genetic variation.</title>
        <authorList>
            <person name="Nielsen H.B."/>
            <person name="Almeida M."/>
            <person name="Juncker A.S."/>
            <person name="Rasmussen S."/>
            <person name="Li J."/>
            <person name="Sunagawa S."/>
            <person name="Plichta D."/>
            <person name="Gautier L."/>
            <person name="Le Chatelier E."/>
            <person name="Peletier E."/>
            <person name="Bonde I."/>
            <person name="Nielsen T."/>
            <person name="Manichanh C."/>
            <person name="Arumugam M."/>
            <person name="Batto J."/>
            <person name="Santos M.B.Q.D."/>
            <person name="Blom N."/>
            <person name="Borruel N."/>
            <person name="Burgdorf K.S."/>
            <person name="Boumezbeur F."/>
            <person name="Casellas F."/>
            <person name="Dore J."/>
            <person name="Guarner F."/>
            <person name="Hansen T."/>
            <person name="Hildebrand F."/>
            <person name="Kaas R.S."/>
            <person name="Kennedy S."/>
            <person name="Kristiansen K."/>
            <person name="Kultima J.R."/>
            <person name="Leonard P."/>
            <person name="Levenez F."/>
            <person name="Lund O."/>
            <person name="Moumen B."/>
            <person name="Le Paslier D."/>
            <person name="Pons N."/>
            <person name="Pedersen O."/>
            <person name="Prifti E."/>
            <person name="Qin J."/>
            <person name="Raes J."/>
            <person name="Tap J."/>
            <person name="Tims S."/>
            <person name="Ussery D.W."/>
            <person name="Yamada T."/>
            <person name="MetaHit consortium"/>
            <person name="Renault P."/>
            <person name="Sicheritz-Ponten T."/>
            <person name="Bork P."/>
            <person name="Wang J."/>
            <person name="Brunak S."/>
            <person name="Ehrlich S.D."/>
        </authorList>
    </citation>
    <scope>NUCLEOTIDE SEQUENCE [LARGE SCALE GENOMIC DNA]</scope>
</reference>
<comment type="caution">
    <text evidence="1">The sequence shown here is derived from an EMBL/GenBank/DDBJ whole genome shotgun (WGS) entry which is preliminary data.</text>
</comment>
<accession>R6U5B0</accession>
<dbReference type="Proteomes" id="UP000017938">
    <property type="component" value="Unassembled WGS sequence"/>
</dbReference>